<proteinExistence type="predicted"/>
<protein>
    <submittedName>
        <fullName evidence="3">Uncharacterized protein</fullName>
    </submittedName>
</protein>
<comment type="caution">
    <text evidence="3">The sequence shown here is derived from an EMBL/GenBank/DDBJ whole genome shotgun (WGS) entry which is preliminary data.</text>
</comment>
<feature type="chain" id="PRO_5042250882" evidence="2">
    <location>
        <begin position="21"/>
        <end position="968"/>
    </location>
</feature>
<dbReference type="RefSeq" id="XP_062678244.1">
    <property type="nucleotide sequence ID" value="XM_062825013.1"/>
</dbReference>
<evidence type="ECO:0000313" key="4">
    <source>
        <dbReference type="Proteomes" id="UP001278500"/>
    </source>
</evidence>
<reference evidence="3" key="1">
    <citation type="journal article" date="2023" name="Mol. Phylogenet. Evol.">
        <title>Genome-scale phylogeny and comparative genomics of the fungal order Sordariales.</title>
        <authorList>
            <person name="Hensen N."/>
            <person name="Bonometti L."/>
            <person name="Westerberg I."/>
            <person name="Brannstrom I.O."/>
            <person name="Guillou S."/>
            <person name="Cros-Aarteil S."/>
            <person name="Calhoun S."/>
            <person name="Haridas S."/>
            <person name="Kuo A."/>
            <person name="Mondo S."/>
            <person name="Pangilinan J."/>
            <person name="Riley R."/>
            <person name="LaButti K."/>
            <person name="Andreopoulos B."/>
            <person name="Lipzen A."/>
            <person name="Chen C."/>
            <person name="Yan M."/>
            <person name="Daum C."/>
            <person name="Ng V."/>
            <person name="Clum A."/>
            <person name="Steindorff A."/>
            <person name="Ohm R.A."/>
            <person name="Martin F."/>
            <person name="Silar P."/>
            <person name="Natvig D.O."/>
            <person name="Lalanne C."/>
            <person name="Gautier V."/>
            <person name="Ament-Velasquez S.L."/>
            <person name="Kruys A."/>
            <person name="Hutchinson M.I."/>
            <person name="Powell A.J."/>
            <person name="Barry K."/>
            <person name="Miller A.N."/>
            <person name="Grigoriev I.V."/>
            <person name="Debuchy R."/>
            <person name="Gladieux P."/>
            <person name="Hiltunen Thoren M."/>
            <person name="Johannesson H."/>
        </authorList>
    </citation>
    <scope>NUCLEOTIDE SEQUENCE</scope>
    <source>
        <strain evidence="3">CBS 560.94</strain>
    </source>
</reference>
<feature type="region of interest" description="Disordered" evidence="1">
    <location>
        <begin position="133"/>
        <end position="176"/>
    </location>
</feature>
<evidence type="ECO:0000313" key="3">
    <source>
        <dbReference type="EMBL" id="KAK3338884.1"/>
    </source>
</evidence>
<accession>A0AAE0MP26</accession>
<feature type="signal peptide" evidence="2">
    <location>
        <begin position="1"/>
        <end position="20"/>
    </location>
</feature>
<feature type="compositionally biased region" description="Polar residues" evidence="1">
    <location>
        <begin position="564"/>
        <end position="573"/>
    </location>
</feature>
<dbReference type="EMBL" id="JAUEPP010000007">
    <property type="protein sequence ID" value="KAK3338884.1"/>
    <property type="molecule type" value="Genomic_DNA"/>
</dbReference>
<organism evidence="3 4">
    <name type="scientific">Neurospora tetraspora</name>
    <dbReference type="NCBI Taxonomy" id="94610"/>
    <lineage>
        <taxon>Eukaryota</taxon>
        <taxon>Fungi</taxon>
        <taxon>Dikarya</taxon>
        <taxon>Ascomycota</taxon>
        <taxon>Pezizomycotina</taxon>
        <taxon>Sordariomycetes</taxon>
        <taxon>Sordariomycetidae</taxon>
        <taxon>Sordariales</taxon>
        <taxon>Sordariaceae</taxon>
        <taxon>Neurospora</taxon>
    </lineage>
</organism>
<feature type="region of interest" description="Disordered" evidence="1">
    <location>
        <begin position="911"/>
        <end position="968"/>
    </location>
</feature>
<feature type="compositionally biased region" description="Low complexity" evidence="1">
    <location>
        <begin position="93"/>
        <end position="106"/>
    </location>
</feature>
<dbReference type="Proteomes" id="UP001278500">
    <property type="component" value="Unassembled WGS sequence"/>
</dbReference>
<feature type="region of interest" description="Disordered" evidence="1">
    <location>
        <begin position="514"/>
        <end position="579"/>
    </location>
</feature>
<feature type="compositionally biased region" description="Basic and acidic residues" evidence="1">
    <location>
        <begin position="959"/>
        <end position="968"/>
    </location>
</feature>
<feature type="region of interest" description="Disordered" evidence="1">
    <location>
        <begin position="328"/>
        <end position="362"/>
    </location>
</feature>
<evidence type="ECO:0000256" key="1">
    <source>
        <dbReference type="SAM" id="MobiDB-lite"/>
    </source>
</evidence>
<dbReference type="AlphaFoldDB" id="A0AAE0MP26"/>
<feature type="compositionally biased region" description="Basic and acidic residues" evidence="1">
    <location>
        <begin position="69"/>
        <end position="89"/>
    </location>
</feature>
<dbReference type="GeneID" id="87862167"/>
<feature type="region of interest" description="Disordered" evidence="1">
    <location>
        <begin position="61"/>
        <end position="106"/>
    </location>
</feature>
<keyword evidence="2" id="KW-0732">Signal</keyword>
<gene>
    <name evidence="3" type="ORF">B0H65DRAFT_432581</name>
</gene>
<reference evidence="3" key="2">
    <citation type="submission" date="2023-06" db="EMBL/GenBank/DDBJ databases">
        <authorList>
            <consortium name="Lawrence Berkeley National Laboratory"/>
            <person name="Haridas S."/>
            <person name="Hensen N."/>
            <person name="Bonometti L."/>
            <person name="Westerberg I."/>
            <person name="Brannstrom I.O."/>
            <person name="Guillou S."/>
            <person name="Cros-Aarteil S."/>
            <person name="Calhoun S."/>
            <person name="Kuo A."/>
            <person name="Mondo S."/>
            <person name="Pangilinan J."/>
            <person name="Riley R."/>
            <person name="Labutti K."/>
            <person name="Andreopoulos B."/>
            <person name="Lipzen A."/>
            <person name="Chen C."/>
            <person name="Yanf M."/>
            <person name="Daum C."/>
            <person name="Ng V."/>
            <person name="Clum A."/>
            <person name="Steindorff A."/>
            <person name="Ohm R."/>
            <person name="Martin F."/>
            <person name="Silar P."/>
            <person name="Natvig D."/>
            <person name="Lalanne C."/>
            <person name="Gautier V."/>
            <person name="Ament-Velasquez S.L."/>
            <person name="Kruys A."/>
            <person name="Hutchinson M.I."/>
            <person name="Powell A.J."/>
            <person name="Barry K."/>
            <person name="Miller A.N."/>
            <person name="Grigoriev I.V."/>
            <person name="Debuchy R."/>
            <person name="Gladieux P."/>
            <person name="Thoren M.H."/>
            <person name="Johannesson H."/>
        </authorList>
    </citation>
    <scope>NUCLEOTIDE SEQUENCE</scope>
    <source>
        <strain evidence="3">CBS 560.94</strain>
    </source>
</reference>
<evidence type="ECO:0000256" key="2">
    <source>
        <dbReference type="SAM" id="SignalP"/>
    </source>
</evidence>
<keyword evidence="4" id="KW-1185">Reference proteome</keyword>
<sequence length="968" mass="107572">MKLVFTLAASALLATVPITASPIIPNTFTNTAVGKKDTVIVSAATVSNIIHPTTTIVGLRPEVSAAANESDHTTSDSEDGGKAEEEKAKNGAKRSLSPPSASASGLDGDYDFLPVHSLPRRSSHTAEFWKSHLPSHLPPTSHNRRGPQSHTGDYWNHHPPASSPNRRAPGPQELSQDDMNKAMFDFHSVSDVAQRRSNSRFDAFMLLPSYHCPNKGSLVTCKDYNYYDCPEDTLWCRHWDKNQKNANGRFGVWVGDTEKPIKKTKRGLDVDVQRRSPGHPGIKCTKTHEFPFCNDIRNITIETCSCASYQKNATTGFHYLKIMGPAEKDDSDAPKHKRDLSDGVDDSPDAVDSSSYHLARDGKKRDSIEDINAFDSGSYGSYLPADVDDHNSMPIARRADTSNFLDYHCSNSDWVVRCGRNRNKPKECRCYGWRWDGKKAHLDDMDEAIKNKKRDVSAGEDEADLVPLSELSGDLLTRKLASTYYCTDPRAKIMCEQSKSTECWCYTDETEQTGTGESVTTMVKGDKPVQDSGSNSDNEDSDGSEDKEKEEDEKPADKRDVTSDSDSQATNSDFESDFETKFRRANPPLQFDVAVTLPAEVVKALGPRKRDFLPGNDTEDGKKRDVEVKMEVEEHLPEASVLERDANGNDHDHELFARGNNGFGTRKVECKETGMIAGFCLINGYCYCLQCRRWPDNCNFAQRDGKRGLTDFLDNLLKARTFGSEVNTNPKPQNMPNYVMHIYSQVIANNKKIQLTCRNSVGGLCFEEGCFCFHCEIALNNCRVRKIGGGRSKRRDDNGVEQLGDDHDELLTIEGGDVVHYDEKSLINEKRGGGSGLHRTSSFGHPLTVGRRSPIPIPNNQAVLEKRNKGFECENALGAFCFDKDQCYCLRCKKFPNESCSLDQRKFFTNSKKKRDSGATVSSEEDTKPEAIDVAAPPTITPHTVVNGTKGGAGRTKMKPVDKLKARE</sequence>
<name>A0AAE0MP26_9PEZI</name>
<feature type="compositionally biased region" description="Acidic residues" evidence="1">
    <location>
        <begin position="537"/>
        <end position="554"/>
    </location>
</feature>